<accession>A0ABU8J331</accession>
<dbReference type="CDD" id="cd17808">
    <property type="entry name" value="HipA_Ec_like"/>
    <property type="match status" value="1"/>
</dbReference>
<organism evidence="6 7">
    <name type="scientific">Paraburkholderia bengalensis</name>
    <dbReference type="NCBI Taxonomy" id="2747562"/>
    <lineage>
        <taxon>Bacteria</taxon>
        <taxon>Pseudomonadati</taxon>
        <taxon>Pseudomonadota</taxon>
        <taxon>Betaproteobacteria</taxon>
        <taxon>Burkholderiales</taxon>
        <taxon>Burkholderiaceae</taxon>
        <taxon>Paraburkholderia</taxon>
    </lineage>
</organism>
<evidence type="ECO:0000256" key="3">
    <source>
        <dbReference type="ARBA" id="ARBA00022777"/>
    </source>
</evidence>
<feature type="domain" description="HipA-like C-terminal" evidence="4">
    <location>
        <begin position="157"/>
        <end position="405"/>
    </location>
</feature>
<dbReference type="PANTHER" id="PTHR37419:SF1">
    <property type="entry name" value="SERINE_THREONINE-PROTEIN KINASE TOXIN HIPA"/>
    <property type="match status" value="1"/>
</dbReference>
<dbReference type="Proteomes" id="UP001386437">
    <property type="component" value="Unassembled WGS sequence"/>
</dbReference>
<keyword evidence="3" id="KW-0418">Kinase</keyword>
<evidence type="ECO:0000259" key="4">
    <source>
        <dbReference type="Pfam" id="PF07804"/>
    </source>
</evidence>
<protein>
    <submittedName>
        <fullName evidence="6">Type II toxin-antitoxin system HipA family toxin</fullName>
    </submittedName>
</protein>
<dbReference type="InterPro" id="IPR052028">
    <property type="entry name" value="HipA_Ser/Thr_kinase"/>
</dbReference>
<name>A0ABU8J331_9BURK</name>
<evidence type="ECO:0000313" key="6">
    <source>
        <dbReference type="EMBL" id="MEI6002241.1"/>
    </source>
</evidence>
<evidence type="ECO:0000259" key="5">
    <source>
        <dbReference type="Pfam" id="PF13657"/>
    </source>
</evidence>
<dbReference type="InterPro" id="IPR012893">
    <property type="entry name" value="HipA-like_C"/>
</dbReference>
<comment type="similarity">
    <text evidence="1">Belongs to the HipA Ser/Thr kinase family.</text>
</comment>
<reference evidence="6 7" key="1">
    <citation type="journal article" date="2022" name="Arch. Microbiol.">
        <title>Paraburkholderia bengalensis sp. nov. isolated from roots of Oryza sativa, IR64.</title>
        <authorList>
            <person name="Nag P."/>
            <person name="Mondal N."/>
            <person name="Sarkar J."/>
            <person name="Das S."/>
        </authorList>
    </citation>
    <scope>NUCLEOTIDE SEQUENCE [LARGE SCALE GENOMIC DNA]</scope>
    <source>
        <strain evidence="6 7">IR64_4_BI</strain>
    </source>
</reference>
<feature type="domain" description="HipA N-terminal subdomain 1" evidence="5">
    <location>
        <begin position="10"/>
        <end position="111"/>
    </location>
</feature>
<evidence type="ECO:0000313" key="7">
    <source>
        <dbReference type="Proteomes" id="UP001386437"/>
    </source>
</evidence>
<evidence type="ECO:0000256" key="1">
    <source>
        <dbReference type="ARBA" id="ARBA00010164"/>
    </source>
</evidence>
<gene>
    <name evidence="6" type="ORF">H3V53_35495</name>
</gene>
<dbReference type="EMBL" id="JACFYJ010000102">
    <property type="protein sequence ID" value="MEI6002241.1"/>
    <property type="molecule type" value="Genomic_DNA"/>
</dbReference>
<keyword evidence="7" id="KW-1185">Reference proteome</keyword>
<dbReference type="NCBIfam" id="TIGR03071">
    <property type="entry name" value="couple_hipA"/>
    <property type="match status" value="1"/>
</dbReference>
<evidence type="ECO:0000256" key="2">
    <source>
        <dbReference type="ARBA" id="ARBA00022679"/>
    </source>
</evidence>
<dbReference type="Pfam" id="PF07804">
    <property type="entry name" value="HipA_C"/>
    <property type="match status" value="1"/>
</dbReference>
<sequence length="447" mass="49655">MGRKSHSRALSIWANGERVGTWIIPARGEMELRYATTWTRSSIGRPLSLSLPFGIDEAPLKGVRVQNYFDNLLPDAPEIRKRIATRFKTETDESFELLKAVGRDCVGAVQLLGEDDDPGPLRAAEGKPLSDDAIETILQRTLGSEPVTTDDEDDFRISLAGAQEKTALLRVGNQWFLPHGATPTTHILKLPIGLIGNKRVDFHTSVENEWLCLAILNAYGLPVPQAEIMTFGSQKVLCVERFDRTFSPRNGALLRLPQEDFCQALGIAPHLKYEEKGGPSVRQIADILRHSRNATEDLATFMSAHILFWLLAAPDGHAKNFSIRLLAGGRFEMTPLYDVMSIWPVEGDAGNQWSWHKAKLAMAMCGTSGRHYKIRDIKRSHFNLTAQLCHYGPTAEPLISSILERTPEVIEKVSSALPSGFPERVAARILTGLRDSSARLQAMPMEK</sequence>
<dbReference type="InterPro" id="IPR017508">
    <property type="entry name" value="HipA_N1"/>
</dbReference>
<keyword evidence="2" id="KW-0808">Transferase</keyword>
<proteinExistence type="inferred from homology"/>
<dbReference type="PANTHER" id="PTHR37419">
    <property type="entry name" value="SERINE/THREONINE-PROTEIN KINASE TOXIN HIPA"/>
    <property type="match status" value="1"/>
</dbReference>
<dbReference type="Pfam" id="PF13657">
    <property type="entry name" value="Couple_hipA"/>
    <property type="match status" value="1"/>
</dbReference>
<dbReference type="RefSeq" id="WP_336601882.1">
    <property type="nucleotide sequence ID" value="NZ_JACFYJ010000102.1"/>
</dbReference>
<comment type="caution">
    <text evidence="6">The sequence shown here is derived from an EMBL/GenBank/DDBJ whole genome shotgun (WGS) entry which is preliminary data.</text>
</comment>